<keyword evidence="3" id="KW-1185">Reference proteome</keyword>
<proteinExistence type="predicted"/>
<protein>
    <submittedName>
        <fullName evidence="2">Protein BREAST CANCER SUSCEPTIBILITY 1</fullName>
    </submittedName>
</protein>
<dbReference type="InterPro" id="IPR002885">
    <property type="entry name" value="PPR_rpt"/>
</dbReference>
<organism evidence="2 3">
    <name type="scientific">Abeliophyllum distichum</name>
    <dbReference type="NCBI Taxonomy" id="126358"/>
    <lineage>
        <taxon>Eukaryota</taxon>
        <taxon>Viridiplantae</taxon>
        <taxon>Streptophyta</taxon>
        <taxon>Embryophyta</taxon>
        <taxon>Tracheophyta</taxon>
        <taxon>Spermatophyta</taxon>
        <taxon>Magnoliopsida</taxon>
        <taxon>eudicotyledons</taxon>
        <taxon>Gunneridae</taxon>
        <taxon>Pentapetalae</taxon>
        <taxon>asterids</taxon>
        <taxon>lamiids</taxon>
        <taxon>Lamiales</taxon>
        <taxon>Oleaceae</taxon>
        <taxon>Forsythieae</taxon>
        <taxon>Abeliophyllum</taxon>
    </lineage>
</organism>
<evidence type="ECO:0000256" key="1">
    <source>
        <dbReference type="ARBA" id="ARBA00022737"/>
    </source>
</evidence>
<dbReference type="PANTHER" id="PTHR47926">
    <property type="entry name" value="PENTATRICOPEPTIDE REPEAT-CONTAINING PROTEIN"/>
    <property type="match status" value="1"/>
</dbReference>
<keyword evidence="1" id="KW-0677">Repeat</keyword>
<reference evidence="3" key="1">
    <citation type="submission" date="2024-07" db="EMBL/GenBank/DDBJ databases">
        <title>Two chromosome-level genome assemblies of Korean endemic species Abeliophyllum distichum and Forsythia ovata (Oleaceae).</title>
        <authorList>
            <person name="Jang H."/>
        </authorList>
    </citation>
    <scope>NUCLEOTIDE SEQUENCE [LARGE SCALE GENOMIC DNA]</scope>
</reference>
<dbReference type="Proteomes" id="UP001604336">
    <property type="component" value="Unassembled WGS sequence"/>
</dbReference>
<dbReference type="Pfam" id="PF01535">
    <property type="entry name" value="PPR"/>
    <property type="match status" value="1"/>
</dbReference>
<comment type="caution">
    <text evidence="2">The sequence shown here is derived from an EMBL/GenBank/DDBJ whole genome shotgun (WGS) entry which is preliminary data.</text>
</comment>
<name>A0ABD1QKE3_9LAMI</name>
<evidence type="ECO:0000313" key="3">
    <source>
        <dbReference type="Proteomes" id="UP001604336"/>
    </source>
</evidence>
<dbReference type="InterPro" id="IPR046960">
    <property type="entry name" value="PPR_At4g14850-like_plant"/>
</dbReference>
<dbReference type="InterPro" id="IPR011990">
    <property type="entry name" value="TPR-like_helical_dom_sf"/>
</dbReference>
<dbReference type="PANTHER" id="PTHR47926:SF423">
    <property type="entry name" value="REPEAT-CONTAINING PROTEIN, PUTATIVE-RELATED"/>
    <property type="match status" value="1"/>
</dbReference>
<dbReference type="AlphaFoldDB" id="A0ABD1QKE3"/>
<evidence type="ECO:0000313" key="2">
    <source>
        <dbReference type="EMBL" id="KAL2476688.1"/>
    </source>
</evidence>
<sequence>MGYQENAYVSSSLISSYARNGFVSDALMFVASDNMPLSVVSSNLVLEMETTNRVEPEMDHYLLVVDLLARYGYLKEAERLILGMPFPPNALIWRSFLEGCKRQRTMEDLALAAETQNRVHLRQLEYNYEKCMEGGNWVSKEHV</sequence>
<gene>
    <name evidence="2" type="ORF">Adt_37424</name>
</gene>
<dbReference type="EMBL" id="JBFOLK010000011">
    <property type="protein sequence ID" value="KAL2476688.1"/>
    <property type="molecule type" value="Genomic_DNA"/>
</dbReference>
<dbReference type="Gene3D" id="1.25.40.10">
    <property type="entry name" value="Tetratricopeptide repeat domain"/>
    <property type="match status" value="1"/>
</dbReference>
<accession>A0ABD1QKE3</accession>